<protein>
    <submittedName>
        <fullName evidence="3">Uncharacterized protein</fullName>
    </submittedName>
</protein>
<proteinExistence type="predicted"/>
<reference evidence="3" key="2">
    <citation type="submission" date="2025-05" db="UniProtKB">
        <authorList>
            <consortium name="EnsemblMetazoa"/>
        </authorList>
    </citation>
    <scope>IDENTIFICATION</scope>
    <source>
        <strain evidence="3">Foshan</strain>
    </source>
</reference>
<dbReference type="EnsemblMetazoa" id="AALFPA23_019516.R28712">
    <property type="protein sequence ID" value="AALFPA23_019516.P28712"/>
    <property type="gene ID" value="AALFPA23_019516"/>
</dbReference>
<accession>A0ABM1ZL24</accession>
<dbReference type="Proteomes" id="UP000069940">
    <property type="component" value="Unassembled WGS sequence"/>
</dbReference>
<feature type="compositionally biased region" description="Polar residues" evidence="1">
    <location>
        <begin position="262"/>
        <end position="280"/>
    </location>
</feature>
<feature type="compositionally biased region" description="Polar residues" evidence="1">
    <location>
        <begin position="308"/>
        <end position="324"/>
    </location>
</feature>
<reference evidence="4" key="1">
    <citation type="journal article" date="2015" name="Proc. Natl. Acad. Sci. U.S.A.">
        <title>Genome sequence of the Asian Tiger mosquito, Aedes albopictus, reveals insights into its biology, genetics, and evolution.</title>
        <authorList>
            <person name="Chen X.G."/>
            <person name="Jiang X."/>
            <person name="Gu J."/>
            <person name="Xu M."/>
            <person name="Wu Y."/>
            <person name="Deng Y."/>
            <person name="Zhang C."/>
            <person name="Bonizzoni M."/>
            <person name="Dermauw W."/>
            <person name="Vontas J."/>
            <person name="Armbruster P."/>
            <person name="Huang X."/>
            <person name="Yang Y."/>
            <person name="Zhang H."/>
            <person name="He W."/>
            <person name="Peng H."/>
            <person name="Liu Y."/>
            <person name="Wu K."/>
            <person name="Chen J."/>
            <person name="Lirakis M."/>
            <person name="Topalis P."/>
            <person name="Van Leeuwen T."/>
            <person name="Hall A.B."/>
            <person name="Jiang X."/>
            <person name="Thorpe C."/>
            <person name="Mueller R.L."/>
            <person name="Sun C."/>
            <person name="Waterhouse R.M."/>
            <person name="Yan G."/>
            <person name="Tu Z.J."/>
            <person name="Fang X."/>
            <person name="James A.A."/>
        </authorList>
    </citation>
    <scope>NUCLEOTIDE SEQUENCE [LARGE SCALE GENOMIC DNA]</scope>
    <source>
        <strain evidence="4">Foshan</strain>
    </source>
</reference>
<feature type="region of interest" description="Disordered" evidence="1">
    <location>
        <begin position="255"/>
        <end position="280"/>
    </location>
</feature>
<dbReference type="GeneID" id="109415485"/>
<evidence type="ECO:0000256" key="1">
    <source>
        <dbReference type="SAM" id="MobiDB-lite"/>
    </source>
</evidence>
<feature type="chain" id="PRO_5046764797" evidence="2">
    <location>
        <begin position="19"/>
        <end position="398"/>
    </location>
</feature>
<feature type="signal peptide" evidence="2">
    <location>
        <begin position="1"/>
        <end position="18"/>
    </location>
</feature>
<name>A0ABM1ZL24_AEDAL</name>
<sequence>MMYFKITAIVLLSVGVLAAKDAQPKSGTSAASASAKPKSKIPHGKREAPVGYGPMDYLNPGHTGYNYGVAQPSFNLPQYTGQKYYMAPFKYPTTQPAYFSPATYGYNSFADNSVKYSIGSKELSDLLKALQSPSPSISIKAIPSGNSWDAPYSYDSFSQFKPTMIKVQEVPSHSYGAPLAPPVSSYYSHGYAAPHQSEPTYASGVKGLRHYSSSYNQALPDLYSGNKYISSIKPLTVQTPVQVLSPLHTSIHTQKPFKPSTYLGTTNDSPDYSHTQAPTSTAVHNSYLAPSLQYLPPKAQNKVTFDQPSKTYLPSLPSSPSNTYLPPKPSNTYLPPAPSSTNYIPVSSHHGDSSKHLQHLHHQHSSDESNDSYEYSGTAAGSVSSGSTVKPHHHPWQP</sequence>
<feature type="region of interest" description="Disordered" evidence="1">
    <location>
        <begin position="308"/>
        <end position="398"/>
    </location>
</feature>
<feature type="compositionally biased region" description="Low complexity" evidence="1">
    <location>
        <begin position="372"/>
        <end position="389"/>
    </location>
</feature>
<organism evidence="3 4">
    <name type="scientific">Aedes albopictus</name>
    <name type="common">Asian tiger mosquito</name>
    <name type="synonym">Stegomyia albopicta</name>
    <dbReference type="NCBI Taxonomy" id="7160"/>
    <lineage>
        <taxon>Eukaryota</taxon>
        <taxon>Metazoa</taxon>
        <taxon>Ecdysozoa</taxon>
        <taxon>Arthropoda</taxon>
        <taxon>Hexapoda</taxon>
        <taxon>Insecta</taxon>
        <taxon>Pterygota</taxon>
        <taxon>Neoptera</taxon>
        <taxon>Endopterygota</taxon>
        <taxon>Diptera</taxon>
        <taxon>Nematocera</taxon>
        <taxon>Culicoidea</taxon>
        <taxon>Culicidae</taxon>
        <taxon>Culicinae</taxon>
        <taxon>Aedini</taxon>
        <taxon>Aedes</taxon>
        <taxon>Stegomyia</taxon>
    </lineage>
</organism>
<feature type="region of interest" description="Disordered" evidence="1">
    <location>
        <begin position="26"/>
        <end position="46"/>
    </location>
</feature>
<keyword evidence="2" id="KW-0732">Signal</keyword>
<feature type="compositionally biased region" description="Low complexity" evidence="1">
    <location>
        <begin position="26"/>
        <end position="36"/>
    </location>
</feature>
<keyword evidence="4" id="KW-1185">Reference proteome</keyword>
<evidence type="ECO:0000313" key="3">
    <source>
        <dbReference type="EnsemblMetazoa" id="AALFPA23_019516.P28712"/>
    </source>
</evidence>
<evidence type="ECO:0000313" key="4">
    <source>
        <dbReference type="Proteomes" id="UP000069940"/>
    </source>
</evidence>
<evidence type="ECO:0000256" key="2">
    <source>
        <dbReference type="SAM" id="SignalP"/>
    </source>
</evidence>
<dbReference type="RefSeq" id="XP_019544913.3">
    <property type="nucleotide sequence ID" value="XM_019689368.3"/>
</dbReference>